<sequence>MTTINPIFQPFINAHRYKVAKGGRGSGKSWAMARLLVEAARRQPVRILCARELQNSISDSVIRLLEDTIEREGYAAEFEIQRSMIRHLGTNAEFMFYGIKNNPTKIKSLEGIDICWVEEAEAVTKESWDILIPTIRKPNSEIWVSFNPKNILDDTYQRFVVDHPDDICLLTVNYTDNPHFPEVLRLEMEECKRRNPTLYRHIWLGEPVSASDMAIIKREWLEAATDAHKKLGWKARGAVVASHDPSDTGPDAKGYAMRHGSVVKRIAEPPEQVDVNDGADWAIGLAINDGADHFLWDGDGLGAGLRRQVTDSFAGKKITATMFKGSESPFDEDAPYQSGAWADEVVQGDNIRTIGDVFRNKRAQFYYTLADRLYMTYRAVVHGDYADPDSMLSFDKEAIGEKMLEKAFAELTQIQRKFNGNGKLELMTKVEMKQKLGIPSPNLADSLMMCMHCPEVGAQADYSNYNIPCGVG</sequence>
<dbReference type="RefSeq" id="WP_197667231.1">
    <property type="nucleotide sequence ID" value="NZ_JADUMB010000001.1"/>
</dbReference>
<evidence type="ECO:0000259" key="1">
    <source>
        <dbReference type="Pfam" id="PF04466"/>
    </source>
</evidence>
<dbReference type="InterPro" id="IPR006437">
    <property type="entry name" value="Phage_terminase_lsu"/>
</dbReference>
<organism evidence="2 3">
    <name type="scientific">Serratia surfactantfaciens</name>
    <dbReference type="NCBI Taxonomy" id="2741499"/>
    <lineage>
        <taxon>Bacteria</taxon>
        <taxon>Pseudomonadati</taxon>
        <taxon>Pseudomonadota</taxon>
        <taxon>Gammaproteobacteria</taxon>
        <taxon>Enterobacterales</taxon>
        <taxon>Yersiniaceae</taxon>
        <taxon>Serratia</taxon>
    </lineage>
</organism>
<dbReference type="InterPro" id="IPR052380">
    <property type="entry name" value="Viral_DNA_packaging_terminase"/>
</dbReference>
<dbReference type="Gene3D" id="3.30.420.240">
    <property type="match status" value="1"/>
</dbReference>
<dbReference type="Gene3D" id="3.40.50.300">
    <property type="entry name" value="P-loop containing nucleotide triphosphate hydrolases"/>
    <property type="match status" value="1"/>
</dbReference>
<dbReference type="EMBL" id="JADUMB010000001">
    <property type="protein sequence ID" value="MBH1918913.1"/>
    <property type="molecule type" value="Genomic_DNA"/>
</dbReference>
<protein>
    <submittedName>
        <fullName evidence="2">PBSX family phage terminase large subunit</fullName>
    </submittedName>
</protein>
<dbReference type="NCBIfam" id="TIGR01547">
    <property type="entry name" value="phage_term_2"/>
    <property type="match status" value="1"/>
</dbReference>
<evidence type="ECO:0000313" key="2">
    <source>
        <dbReference type="EMBL" id="MBH1918913.1"/>
    </source>
</evidence>
<dbReference type="InterPro" id="IPR027417">
    <property type="entry name" value="P-loop_NTPase"/>
</dbReference>
<name>A0ABS0LUA1_9GAMM</name>
<dbReference type="PANTHER" id="PTHR39184:SF1">
    <property type="entry name" value="PBSX PHAGE TERMINASE LARGE SUBUNIT"/>
    <property type="match status" value="1"/>
</dbReference>
<dbReference type="PANTHER" id="PTHR39184">
    <property type="match status" value="1"/>
</dbReference>
<reference evidence="2 3" key="1">
    <citation type="submission" date="2020-11" db="EMBL/GenBank/DDBJ databases">
        <title>Enhanced detection system for hospital associated transmission using whole genome sequencing surveillance.</title>
        <authorList>
            <person name="Harrison L.H."/>
            <person name="Van Tyne D."/>
            <person name="Marsh J.W."/>
            <person name="Griffith M.P."/>
            <person name="Snyder D.J."/>
            <person name="Cooper V.S."/>
            <person name="Mustapha M."/>
        </authorList>
    </citation>
    <scope>NUCLEOTIDE SEQUENCE [LARGE SCALE GENOMIC DNA]</scope>
    <source>
        <strain evidence="2 3">SER00227</strain>
    </source>
</reference>
<proteinExistence type="predicted"/>
<keyword evidence="3" id="KW-1185">Reference proteome</keyword>
<dbReference type="Proteomes" id="UP000635335">
    <property type="component" value="Unassembled WGS sequence"/>
</dbReference>
<accession>A0ABS0LUA1</accession>
<comment type="caution">
    <text evidence="2">The sequence shown here is derived from an EMBL/GenBank/DDBJ whole genome shotgun (WGS) entry which is preliminary data.</text>
</comment>
<gene>
    <name evidence="2" type="ORF">I5U16_01905</name>
</gene>
<evidence type="ECO:0000313" key="3">
    <source>
        <dbReference type="Proteomes" id="UP000635335"/>
    </source>
</evidence>
<dbReference type="Pfam" id="PF04466">
    <property type="entry name" value="Terminase_3"/>
    <property type="match status" value="1"/>
</dbReference>
<feature type="domain" description="Phage terminase large subunit N-terminal" evidence="1">
    <location>
        <begin position="15"/>
        <end position="206"/>
    </location>
</feature>
<dbReference type="InterPro" id="IPR035412">
    <property type="entry name" value="Terminase_L_N"/>
</dbReference>